<accession>A0A0L0G6X2</accession>
<feature type="compositionally biased region" description="Low complexity" evidence="1">
    <location>
        <begin position="25"/>
        <end position="34"/>
    </location>
</feature>
<feature type="region of interest" description="Disordered" evidence="1">
    <location>
        <begin position="1"/>
        <end position="38"/>
    </location>
</feature>
<dbReference type="Proteomes" id="UP000054560">
    <property type="component" value="Unassembled WGS sequence"/>
</dbReference>
<sequence length="95" mass="10593">MPRTNVITAQPQSQLSPQRPPLLPPQTAAMATTTPRPPSIHVDTNTWMLNPNEWQQAIIRLAYEPTIDICPSKSNAQLPRFAGPEGGGVHTDWRW</sequence>
<keyword evidence="3" id="KW-1185">Reference proteome</keyword>
<dbReference type="AlphaFoldDB" id="A0A0L0G6X2"/>
<organism evidence="2 3">
    <name type="scientific">Sphaeroforma arctica JP610</name>
    <dbReference type="NCBI Taxonomy" id="667725"/>
    <lineage>
        <taxon>Eukaryota</taxon>
        <taxon>Ichthyosporea</taxon>
        <taxon>Ichthyophonida</taxon>
        <taxon>Sphaeroforma</taxon>
    </lineage>
</organism>
<evidence type="ECO:0000313" key="2">
    <source>
        <dbReference type="EMBL" id="KNC84611.1"/>
    </source>
</evidence>
<dbReference type="GeneID" id="25903682"/>
<feature type="region of interest" description="Disordered" evidence="1">
    <location>
        <begin position="73"/>
        <end position="95"/>
    </location>
</feature>
<name>A0A0L0G6X2_9EUKA</name>
<reference evidence="2 3" key="1">
    <citation type="submission" date="2011-02" db="EMBL/GenBank/DDBJ databases">
        <title>The Genome Sequence of Sphaeroforma arctica JP610.</title>
        <authorList>
            <consortium name="The Broad Institute Genome Sequencing Platform"/>
            <person name="Russ C."/>
            <person name="Cuomo C."/>
            <person name="Young S.K."/>
            <person name="Zeng Q."/>
            <person name="Gargeya S."/>
            <person name="Alvarado L."/>
            <person name="Berlin A."/>
            <person name="Chapman S.B."/>
            <person name="Chen Z."/>
            <person name="Freedman E."/>
            <person name="Gellesch M."/>
            <person name="Goldberg J."/>
            <person name="Griggs A."/>
            <person name="Gujja S."/>
            <person name="Heilman E."/>
            <person name="Heiman D."/>
            <person name="Howarth C."/>
            <person name="Mehta T."/>
            <person name="Neiman D."/>
            <person name="Pearson M."/>
            <person name="Roberts A."/>
            <person name="Saif S."/>
            <person name="Shea T."/>
            <person name="Shenoy N."/>
            <person name="Sisk P."/>
            <person name="Stolte C."/>
            <person name="Sykes S."/>
            <person name="White J."/>
            <person name="Yandava C."/>
            <person name="Burger G."/>
            <person name="Gray M.W."/>
            <person name="Holland P.W.H."/>
            <person name="King N."/>
            <person name="Lang F.B.F."/>
            <person name="Roger A.J."/>
            <person name="Ruiz-Trillo I."/>
            <person name="Haas B."/>
            <person name="Nusbaum C."/>
            <person name="Birren B."/>
        </authorList>
    </citation>
    <scope>NUCLEOTIDE SEQUENCE [LARGE SCALE GENOMIC DNA]</scope>
    <source>
        <strain evidence="2 3">JP610</strain>
    </source>
</reference>
<proteinExistence type="predicted"/>
<dbReference type="RefSeq" id="XP_014158513.1">
    <property type="nucleotide sequence ID" value="XM_014303038.1"/>
</dbReference>
<evidence type="ECO:0000256" key="1">
    <source>
        <dbReference type="SAM" id="MobiDB-lite"/>
    </source>
</evidence>
<dbReference type="EMBL" id="KQ241752">
    <property type="protein sequence ID" value="KNC84611.1"/>
    <property type="molecule type" value="Genomic_DNA"/>
</dbReference>
<gene>
    <name evidence="2" type="ORF">SARC_03178</name>
</gene>
<protein>
    <submittedName>
        <fullName evidence="2">Uncharacterized protein</fullName>
    </submittedName>
</protein>
<evidence type="ECO:0000313" key="3">
    <source>
        <dbReference type="Proteomes" id="UP000054560"/>
    </source>
</evidence>